<dbReference type="Pfam" id="PF01041">
    <property type="entry name" value="DegT_DnrJ_EryC1"/>
    <property type="match status" value="1"/>
</dbReference>
<dbReference type="SUPFAM" id="SSF53383">
    <property type="entry name" value="PLP-dependent transferases"/>
    <property type="match status" value="1"/>
</dbReference>
<dbReference type="Gene3D" id="3.90.1150.10">
    <property type="entry name" value="Aspartate Aminotransferase, domain 1"/>
    <property type="match status" value="1"/>
</dbReference>
<dbReference type="GO" id="GO:0030170">
    <property type="term" value="F:pyridoxal phosphate binding"/>
    <property type="evidence" value="ECO:0007669"/>
    <property type="project" value="TreeGrafter"/>
</dbReference>
<dbReference type="Gene3D" id="3.40.640.10">
    <property type="entry name" value="Type I PLP-dependent aspartate aminotransferase-like (Major domain)"/>
    <property type="match status" value="1"/>
</dbReference>
<gene>
    <name evidence="2" type="ORF">E6C60_0677</name>
</gene>
<dbReference type="GO" id="GO:0000271">
    <property type="term" value="P:polysaccharide biosynthetic process"/>
    <property type="evidence" value="ECO:0007669"/>
    <property type="project" value="TreeGrafter"/>
</dbReference>
<evidence type="ECO:0000313" key="3">
    <source>
        <dbReference type="Proteomes" id="UP000300879"/>
    </source>
</evidence>
<name>A0A4P8XMC5_9BACL</name>
<dbReference type="InterPro" id="IPR000653">
    <property type="entry name" value="DegT/StrS_aminotransferase"/>
</dbReference>
<dbReference type="RefSeq" id="WP_175415169.1">
    <property type="nucleotide sequence ID" value="NZ_CP040396.1"/>
</dbReference>
<dbReference type="GO" id="GO:0008483">
    <property type="term" value="F:transaminase activity"/>
    <property type="evidence" value="ECO:0007669"/>
    <property type="project" value="TreeGrafter"/>
</dbReference>
<dbReference type="KEGG" id="palo:E6C60_0677"/>
<dbReference type="EMBL" id="CP040396">
    <property type="protein sequence ID" value="QCT01399.1"/>
    <property type="molecule type" value="Genomic_DNA"/>
</dbReference>
<dbReference type="PANTHER" id="PTHR30244:SF34">
    <property type="entry name" value="DTDP-4-AMINO-4,6-DIDEOXYGALACTOSE TRANSAMINASE"/>
    <property type="match status" value="1"/>
</dbReference>
<comment type="similarity">
    <text evidence="1">Belongs to the DegT/DnrJ/EryC1 family.</text>
</comment>
<organism evidence="2 3">
    <name type="scientific">Paenibacillus algicola</name>
    <dbReference type="NCBI Taxonomy" id="2565926"/>
    <lineage>
        <taxon>Bacteria</taxon>
        <taxon>Bacillati</taxon>
        <taxon>Bacillota</taxon>
        <taxon>Bacilli</taxon>
        <taxon>Bacillales</taxon>
        <taxon>Paenibacillaceae</taxon>
        <taxon>Paenibacillus</taxon>
    </lineage>
</organism>
<dbReference type="Proteomes" id="UP000300879">
    <property type="component" value="Chromosome"/>
</dbReference>
<proteinExistence type="inferred from homology"/>
<dbReference type="AlphaFoldDB" id="A0A4P8XMC5"/>
<dbReference type="CDD" id="cd00616">
    <property type="entry name" value="AHBA_syn"/>
    <property type="match status" value="1"/>
</dbReference>
<keyword evidence="3" id="KW-1185">Reference proteome</keyword>
<sequence length="440" mass="49347">MNYSELAYFGGEPTVKKIKPHLEWPYLSDNCINEVTQYLKDRKPLSIADGSGVVFELEQVIKDYFGIDYVLTTNSGSNALHSAYVALNLKVGSEVIVPVSTFHASITPAIHCGLTPVLVDVSSETGNISPSAILEAITEKTSCIVVTHMFGHPVDLNEIVEICNRHGLKLIEDCSHSFGSTYFDRKVGTFGDVAVFSMQATKTVPAGEGGFLITSDRDIYERACLLGHYRGRSARDVQDPFLKQFAETGYGLKYRIHPLAAVIAKNEFLQLEKRISERNRITSVISQGLEESNGIIPPIIKEYVTMGGFFGYRARYIENKLFINDRPISVDEYIGILQSEGLEVHRPSVPPLDQMPIFRHNYVGLEYANHWKPRLLEPYLGAREFYKNLISIPSFMSLDSLPLINEYIKAIKKVSNILSPVTLQYKVGQHTHGLNDERPR</sequence>
<dbReference type="PANTHER" id="PTHR30244">
    <property type="entry name" value="TRANSAMINASE"/>
    <property type="match status" value="1"/>
</dbReference>
<protein>
    <submittedName>
        <fullName evidence="2">AtaP4 protein</fullName>
    </submittedName>
</protein>
<evidence type="ECO:0000313" key="2">
    <source>
        <dbReference type="EMBL" id="QCT01399.1"/>
    </source>
</evidence>
<reference evidence="2 3" key="1">
    <citation type="submission" date="2019-05" db="EMBL/GenBank/DDBJ databases">
        <authorList>
            <person name="Chen C."/>
        </authorList>
    </citation>
    <scope>NUCLEOTIDE SEQUENCE [LARGE SCALE GENOMIC DNA]</scope>
    <source>
        <strain evidence="2 3">HB172198</strain>
    </source>
</reference>
<keyword evidence="1" id="KW-0663">Pyridoxal phosphate</keyword>
<dbReference type="InterPro" id="IPR015424">
    <property type="entry name" value="PyrdxlP-dep_Trfase"/>
</dbReference>
<dbReference type="InterPro" id="IPR015421">
    <property type="entry name" value="PyrdxlP-dep_Trfase_major"/>
</dbReference>
<evidence type="ECO:0000256" key="1">
    <source>
        <dbReference type="RuleBase" id="RU004508"/>
    </source>
</evidence>
<accession>A0A4P8XMC5</accession>
<dbReference type="InterPro" id="IPR015422">
    <property type="entry name" value="PyrdxlP-dep_Trfase_small"/>
</dbReference>